<protein>
    <submittedName>
        <fullName evidence="1">Uncharacterized protein</fullName>
    </submittedName>
</protein>
<sequence>CAARRDGLLSCLQPVICQVCCSAPPRRPGCARPGRGGWRLRSIGLAAGGAVADGV</sequence>
<evidence type="ECO:0000313" key="1">
    <source>
        <dbReference type="EMBL" id="CAA9474365.1"/>
    </source>
</evidence>
<dbReference type="AlphaFoldDB" id="A0A6J4RLX0"/>
<proteinExistence type="predicted"/>
<dbReference type="EMBL" id="CADCVR010000007">
    <property type="protein sequence ID" value="CAA9474365.1"/>
    <property type="molecule type" value="Genomic_DNA"/>
</dbReference>
<gene>
    <name evidence="1" type="ORF">AVDCRST_MAG53-153</name>
</gene>
<organism evidence="1">
    <name type="scientific">uncultured Solirubrobacteraceae bacterium</name>
    <dbReference type="NCBI Taxonomy" id="1162706"/>
    <lineage>
        <taxon>Bacteria</taxon>
        <taxon>Bacillati</taxon>
        <taxon>Actinomycetota</taxon>
        <taxon>Thermoleophilia</taxon>
        <taxon>Solirubrobacterales</taxon>
        <taxon>Solirubrobacteraceae</taxon>
        <taxon>environmental samples</taxon>
    </lineage>
</organism>
<name>A0A6J4RLX0_9ACTN</name>
<feature type="non-terminal residue" evidence="1">
    <location>
        <position position="1"/>
    </location>
</feature>
<accession>A0A6J4RLX0</accession>
<reference evidence="1" key="1">
    <citation type="submission" date="2020-02" db="EMBL/GenBank/DDBJ databases">
        <authorList>
            <person name="Meier V. D."/>
        </authorList>
    </citation>
    <scope>NUCLEOTIDE SEQUENCE</scope>
    <source>
        <strain evidence="1">AVDCRST_MAG53</strain>
    </source>
</reference>
<feature type="non-terminal residue" evidence="1">
    <location>
        <position position="55"/>
    </location>
</feature>